<evidence type="ECO:0000256" key="1">
    <source>
        <dbReference type="ARBA" id="ARBA00004141"/>
    </source>
</evidence>
<keyword evidence="2 6" id="KW-0812">Transmembrane</keyword>
<evidence type="ECO:0000256" key="6">
    <source>
        <dbReference type="SAM" id="Phobius"/>
    </source>
</evidence>
<feature type="domain" description="Rhodopsin" evidence="7">
    <location>
        <begin position="37"/>
        <end position="277"/>
    </location>
</feature>
<dbReference type="OrthoDB" id="5278984at2759"/>
<sequence length="334" mass="37350">MADQDQLPVTERAHYVANIFIAVTTPLLLLSLILLSIRISTKLRLVCQIGWDDWLIVAGSILASIDWALLVASTFWFIGPNHHYITPSRGLQSGMLGFIAVPIWAFALSCIKLSVALTLLRFLQATGWRVLLYIIIGVQIFFAIANTIFALLLCRPIAASWNPFIAGAKCLNHEALRVASTASSYIDIATDIILSLIPLVFLTKLHRPFQEKILVFSLMAMGLFASIASIRKVIIIKQWGTGDTWSMAISMSTWTCIEEFFGILAACFPCLKMPLQRALAKIGVTLNVNRSFRYLNSFFENPPHTDVHLEPHQDKDETKNEENISAVRQINIHV</sequence>
<feature type="transmembrane region" description="Helical" evidence="6">
    <location>
        <begin position="98"/>
        <end position="123"/>
    </location>
</feature>
<name>A0A8E2FD40_9PEZI</name>
<organism evidence="8 9">
    <name type="scientific">Glonium stellatum</name>
    <dbReference type="NCBI Taxonomy" id="574774"/>
    <lineage>
        <taxon>Eukaryota</taxon>
        <taxon>Fungi</taxon>
        <taxon>Dikarya</taxon>
        <taxon>Ascomycota</taxon>
        <taxon>Pezizomycotina</taxon>
        <taxon>Dothideomycetes</taxon>
        <taxon>Pleosporomycetidae</taxon>
        <taxon>Gloniales</taxon>
        <taxon>Gloniaceae</taxon>
        <taxon>Glonium</taxon>
    </lineage>
</organism>
<evidence type="ECO:0000256" key="3">
    <source>
        <dbReference type="ARBA" id="ARBA00022989"/>
    </source>
</evidence>
<feature type="transmembrane region" description="Helical" evidence="6">
    <location>
        <begin position="130"/>
        <end position="153"/>
    </location>
</feature>
<keyword evidence="4 6" id="KW-0472">Membrane</keyword>
<dbReference type="PANTHER" id="PTHR33048:SF129">
    <property type="entry name" value="INTEGRAL MEMBRANE PROTEIN-RELATED"/>
    <property type="match status" value="1"/>
</dbReference>
<dbReference type="InterPro" id="IPR049326">
    <property type="entry name" value="Rhodopsin_dom_fungi"/>
</dbReference>
<dbReference type="PANTHER" id="PTHR33048">
    <property type="entry name" value="PTH11-LIKE INTEGRAL MEMBRANE PROTEIN (AFU_ORTHOLOGUE AFUA_5G11245)"/>
    <property type="match status" value="1"/>
</dbReference>
<feature type="transmembrane region" description="Helical" evidence="6">
    <location>
        <begin position="213"/>
        <end position="235"/>
    </location>
</feature>
<feature type="transmembrane region" description="Helical" evidence="6">
    <location>
        <begin position="15"/>
        <end position="35"/>
    </location>
</feature>
<dbReference type="EMBL" id="KV748597">
    <property type="protein sequence ID" value="OCL14248.1"/>
    <property type="molecule type" value="Genomic_DNA"/>
</dbReference>
<dbReference type="InterPro" id="IPR052337">
    <property type="entry name" value="SAT4-like"/>
</dbReference>
<evidence type="ECO:0000256" key="4">
    <source>
        <dbReference type="ARBA" id="ARBA00023136"/>
    </source>
</evidence>
<evidence type="ECO:0000256" key="2">
    <source>
        <dbReference type="ARBA" id="ARBA00022692"/>
    </source>
</evidence>
<dbReference type="Pfam" id="PF20684">
    <property type="entry name" value="Fung_rhodopsin"/>
    <property type="match status" value="1"/>
</dbReference>
<comment type="subcellular location">
    <subcellularLocation>
        <location evidence="1">Membrane</location>
        <topology evidence="1">Multi-pass membrane protein</topology>
    </subcellularLocation>
</comment>
<evidence type="ECO:0000256" key="5">
    <source>
        <dbReference type="ARBA" id="ARBA00038359"/>
    </source>
</evidence>
<keyword evidence="3 6" id="KW-1133">Transmembrane helix</keyword>
<dbReference type="Proteomes" id="UP000250140">
    <property type="component" value="Unassembled WGS sequence"/>
</dbReference>
<comment type="similarity">
    <text evidence="5">Belongs to the SAT4 family.</text>
</comment>
<reference evidence="8 9" key="1">
    <citation type="journal article" date="2016" name="Nat. Commun.">
        <title>Ectomycorrhizal ecology is imprinted in the genome of the dominant symbiotic fungus Cenococcum geophilum.</title>
        <authorList>
            <consortium name="DOE Joint Genome Institute"/>
            <person name="Peter M."/>
            <person name="Kohler A."/>
            <person name="Ohm R.A."/>
            <person name="Kuo A."/>
            <person name="Krutzmann J."/>
            <person name="Morin E."/>
            <person name="Arend M."/>
            <person name="Barry K.W."/>
            <person name="Binder M."/>
            <person name="Choi C."/>
            <person name="Clum A."/>
            <person name="Copeland A."/>
            <person name="Grisel N."/>
            <person name="Haridas S."/>
            <person name="Kipfer T."/>
            <person name="LaButti K."/>
            <person name="Lindquist E."/>
            <person name="Lipzen A."/>
            <person name="Maire R."/>
            <person name="Meier B."/>
            <person name="Mihaltcheva S."/>
            <person name="Molinier V."/>
            <person name="Murat C."/>
            <person name="Poggeler S."/>
            <person name="Quandt C.A."/>
            <person name="Sperisen C."/>
            <person name="Tritt A."/>
            <person name="Tisserant E."/>
            <person name="Crous P.W."/>
            <person name="Henrissat B."/>
            <person name="Nehls U."/>
            <person name="Egli S."/>
            <person name="Spatafora J.W."/>
            <person name="Grigoriev I.V."/>
            <person name="Martin F.M."/>
        </authorList>
    </citation>
    <scope>NUCLEOTIDE SEQUENCE [LARGE SCALE GENOMIC DNA]</scope>
    <source>
        <strain evidence="8 9">CBS 207.34</strain>
    </source>
</reference>
<feature type="transmembrane region" description="Helical" evidence="6">
    <location>
        <begin position="55"/>
        <end position="78"/>
    </location>
</feature>
<dbReference type="GO" id="GO:0016020">
    <property type="term" value="C:membrane"/>
    <property type="evidence" value="ECO:0007669"/>
    <property type="project" value="UniProtKB-SubCell"/>
</dbReference>
<proteinExistence type="inferred from homology"/>
<accession>A0A8E2FD40</accession>
<keyword evidence="9" id="KW-1185">Reference proteome</keyword>
<dbReference type="AlphaFoldDB" id="A0A8E2FD40"/>
<evidence type="ECO:0000259" key="7">
    <source>
        <dbReference type="Pfam" id="PF20684"/>
    </source>
</evidence>
<gene>
    <name evidence="8" type="ORF">AOQ84DRAFT_407403</name>
</gene>
<evidence type="ECO:0000313" key="8">
    <source>
        <dbReference type="EMBL" id="OCL14248.1"/>
    </source>
</evidence>
<evidence type="ECO:0000313" key="9">
    <source>
        <dbReference type="Proteomes" id="UP000250140"/>
    </source>
</evidence>
<protein>
    <recommendedName>
        <fullName evidence="7">Rhodopsin domain-containing protein</fullName>
    </recommendedName>
</protein>